<dbReference type="EMBL" id="JARIHO010000012">
    <property type="protein sequence ID" value="KAJ7352009.1"/>
    <property type="molecule type" value="Genomic_DNA"/>
</dbReference>
<name>A0AAD7A8E1_9AGAR</name>
<reference evidence="1" key="1">
    <citation type="submission" date="2023-03" db="EMBL/GenBank/DDBJ databases">
        <title>Massive genome expansion in bonnet fungi (Mycena s.s.) driven by repeated elements and novel gene families across ecological guilds.</title>
        <authorList>
            <consortium name="Lawrence Berkeley National Laboratory"/>
            <person name="Harder C.B."/>
            <person name="Miyauchi S."/>
            <person name="Viragh M."/>
            <person name="Kuo A."/>
            <person name="Thoen E."/>
            <person name="Andreopoulos B."/>
            <person name="Lu D."/>
            <person name="Skrede I."/>
            <person name="Drula E."/>
            <person name="Henrissat B."/>
            <person name="Morin E."/>
            <person name="Kohler A."/>
            <person name="Barry K."/>
            <person name="LaButti K."/>
            <person name="Morin E."/>
            <person name="Salamov A."/>
            <person name="Lipzen A."/>
            <person name="Mereny Z."/>
            <person name="Hegedus B."/>
            <person name="Baldrian P."/>
            <person name="Stursova M."/>
            <person name="Weitz H."/>
            <person name="Taylor A."/>
            <person name="Grigoriev I.V."/>
            <person name="Nagy L.G."/>
            <person name="Martin F."/>
            <person name="Kauserud H."/>
        </authorList>
    </citation>
    <scope>NUCLEOTIDE SEQUENCE</scope>
    <source>
        <strain evidence="1">CBHHK002</strain>
    </source>
</reference>
<sequence length="305" mass="34714">MFCIPSTKAAITWQSDLGPLWHSLLVFNCHQLPTLAMIMESETLLTLPAELERVIFELAAWQDPKSITTLILVAKRICIWIEPQLYRIVLSTGSTDQLLQMMRSKPPEFLREHVHHLAFSAPISRGDVARILSICTNVHDLAVWTGDTYPDLLSDMRNLPNLRRLSTCLSDLFGGPDQFRLPPIEELPFSHLTHLDVFGDMPAALWPVFRMLPCLTHLSFSDNYTPEMIQMALDTCAALQFLVIVWMDSLEFEALDTSAIADPRFCTIECVLFKDDWKEGALGGLDFWLRADMEHKSRRERPGSS</sequence>
<evidence type="ECO:0000313" key="2">
    <source>
        <dbReference type="Proteomes" id="UP001218218"/>
    </source>
</evidence>
<proteinExistence type="predicted"/>
<dbReference type="InterPro" id="IPR032675">
    <property type="entry name" value="LRR_dom_sf"/>
</dbReference>
<gene>
    <name evidence="1" type="ORF">DFH08DRAFT_77929</name>
</gene>
<keyword evidence="2" id="KW-1185">Reference proteome</keyword>
<accession>A0AAD7A8E1</accession>
<dbReference type="SUPFAM" id="SSF52047">
    <property type="entry name" value="RNI-like"/>
    <property type="match status" value="1"/>
</dbReference>
<organism evidence="1 2">
    <name type="scientific">Mycena albidolilacea</name>
    <dbReference type="NCBI Taxonomy" id="1033008"/>
    <lineage>
        <taxon>Eukaryota</taxon>
        <taxon>Fungi</taxon>
        <taxon>Dikarya</taxon>
        <taxon>Basidiomycota</taxon>
        <taxon>Agaricomycotina</taxon>
        <taxon>Agaricomycetes</taxon>
        <taxon>Agaricomycetidae</taxon>
        <taxon>Agaricales</taxon>
        <taxon>Marasmiineae</taxon>
        <taxon>Mycenaceae</taxon>
        <taxon>Mycena</taxon>
    </lineage>
</organism>
<dbReference type="Gene3D" id="3.80.10.10">
    <property type="entry name" value="Ribonuclease Inhibitor"/>
    <property type="match status" value="1"/>
</dbReference>
<dbReference type="AlphaFoldDB" id="A0AAD7A8E1"/>
<evidence type="ECO:0000313" key="1">
    <source>
        <dbReference type="EMBL" id="KAJ7352009.1"/>
    </source>
</evidence>
<evidence type="ECO:0008006" key="3">
    <source>
        <dbReference type="Google" id="ProtNLM"/>
    </source>
</evidence>
<dbReference type="Proteomes" id="UP001218218">
    <property type="component" value="Unassembled WGS sequence"/>
</dbReference>
<comment type="caution">
    <text evidence="1">The sequence shown here is derived from an EMBL/GenBank/DDBJ whole genome shotgun (WGS) entry which is preliminary data.</text>
</comment>
<protein>
    <recommendedName>
        <fullName evidence="3">F-box domain-containing protein</fullName>
    </recommendedName>
</protein>